<evidence type="ECO:0000313" key="1">
    <source>
        <dbReference type="EMBL" id="KAK8398204.1"/>
    </source>
</evidence>
<evidence type="ECO:0000313" key="2">
    <source>
        <dbReference type="Proteomes" id="UP001487740"/>
    </source>
</evidence>
<keyword evidence="2" id="KW-1185">Reference proteome</keyword>
<gene>
    <name evidence="1" type="ORF">O3P69_003841</name>
</gene>
<dbReference type="Proteomes" id="UP001487740">
    <property type="component" value="Unassembled WGS sequence"/>
</dbReference>
<accession>A0AAW0UDK9</accession>
<comment type="caution">
    <text evidence="1">The sequence shown here is derived from an EMBL/GenBank/DDBJ whole genome shotgun (WGS) entry which is preliminary data.</text>
</comment>
<protein>
    <submittedName>
        <fullName evidence="1">Uncharacterized protein</fullName>
    </submittedName>
</protein>
<name>A0AAW0UDK9_SCYPA</name>
<organism evidence="1 2">
    <name type="scientific">Scylla paramamosain</name>
    <name type="common">Mud crab</name>
    <dbReference type="NCBI Taxonomy" id="85552"/>
    <lineage>
        <taxon>Eukaryota</taxon>
        <taxon>Metazoa</taxon>
        <taxon>Ecdysozoa</taxon>
        <taxon>Arthropoda</taxon>
        <taxon>Crustacea</taxon>
        <taxon>Multicrustacea</taxon>
        <taxon>Malacostraca</taxon>
        <taxon>Eumalacostraca</taxon>
        <taxon>Eucarida</taxon>
        <taxon>Decapoda</taxon>
        <taxon>Pleocyemata</taxon>
        <taxon>Brachyura</taxon>
        <taxon>Eubrachyura</taxon>
        <taxon>Portunoidea</taxon>
        <taxon>Portunidae</taxon>
        <taxon>Portuninae</taxon>
        <taxon>Scylla</taxon>
    </lineage>
</organism>
<proteinExistence type="predicted"/>
<dbReference type="AlphaFoldDB" id="A0AAW0UDK9"/>
<reference evidence="1 2" key="1">
    <citation type="submission" date="2023-03" db="EMBL/GenBank/DDBJ databases">
        <title>High-quality genome of Scylla paramamosain provides insights in environmental adaptation.</title>
        <authorList>
            <person name="Zhang L."/>
        </authorList>
    </citation>
    <scope>NUCLEOTIDE SEQUENCE [LARGE SCALE GENOMIC DNA]</scope>
    <source>
        <strain evidence="1">LZ_2023a</strain>
        <tissue evidence="1">Muscle</tissue>
    </source>
</reference>
<dbReference type="EMBL" id="JARAKH010000012">
    <property type="protein sequence ID" value="KAK8398204.1"/>
    <property type="molecule type" value="Genomic_DNA"/>
</dbReference>
<sequence>MFSTEDSNVRDDLKTTVVQVMVFGSFPVCPKYECWVLLASVVVSLITRPGTCLLSWPVSPRSLSDTEPPATWGDRERSKVGALLLLEMCLFG</sequence>